<protein>
    <recommendedName>
        <fullName evidence="4">DUF2147 domain-containing protein</fullName>
    </recommendedName>
</protein>
<dbReference type="RefSeq" id="WP_129217617.1">
    <property type="nucleotide sequence ID" value="NZ_QYBC01000002.1"/>
</dbReference>
<evidence type="ECO:0000313" key="3">
    <source>
        <dbReference type="Proteomes" id="UP000289411"/>
    </source>
</evidence>
<keyword evidence="1" id="KW-0732">Signal</keyword>
<sequence>MQTFGALVMAAVAAAAVPAAPRAPVRAEAPSAVAEAYVAALDADWNVTREVRVACPAEAGCAVDLDLAEARLAEAGLAAVHVRFDPLRSGAVAVSSRLEGRDGSASAAEDKTLSLDRTGFGADHYEARFAATGPGGPIIMMAVKVPGWTAPAVRVQQPT</sequence>
<keyword evidence="3" id="KW-1185">Reference proteome</keyword>
<feature type="signal peptide" evidence="1">
    <location>
        <begin position="1"/>
        <end position="19"/>
    </location>
</feature>
<gene>
    <name evidence="2" type="ORF">D3272_03065</name>
</gene>
<evidence type="ECO:0008006" key="4">
    <source>
        <dbReference type="Google" id="ProtNLM"/>
    </source>
</evidence>
<comment type="caution">
    <text evidence="2">The sequence shown here is derived from an EMBL/GenBank/DDBJ whole genome shotgun (WGS) entry which is preliminary data.</text>
</comment>
<dbReference type="OrthoDB" id="8454140at2"/>
<dbReference type="Proteomes" id="UP000289411">
    <property type="component" value="Unassembled WGS sequence"/>
</dbReference>
<reference evidence="2 3" key="2">
    <citation type="submission" date="2019-02" db="EMBL/GenBank/DDBJ databases">
        <title>'Lichenibacterium ramalinii' gen. nov. sp. nov., 'Lichenibacterium minor' gen. nov. sp. nov.</title>
        <authorList>
            <person name="Pankratov T."/>
        </authorList>
    </citation>
    <scope>NUCLEOTIDE SEQUENCE [LARGE SCALE GENOMIC DNA]</scope>
    <source>
        <strain evidence="2 3">RmlP001</strain>
    </source>
</reference>
<evidence type="ECO:0000256" key="1">
    <source>
        <dbReference type="SAM" id="SignalP"/>
    </source>
</evidence>
<dbReference type="EMBL" id="QYBC01000002">
    <property type="protein sequence ID" value="RYB07073.1"/>
    <property type="molecule type" value="Genomic_DNA"/>
</dbReference>
<evidence type="ECO:0000313" key="2">
    <source>
        <dbReference type="EMBL" id="RYB07073.1"/>
    </source>
</evidence>
<organism evidence="2 3">
    <name type="scientific">Lichenibacterium ramalinae</name>
    <dbReference type="NCBI Taxonomy" id="2316527"/>
    <lineage>
        <taxon>Bacteria</taxon>
        <taxon>Pseudomonadati</taxon>
        <taxon>Pseudomonadota</taxon>
        <taxon>Alphaproteobacteria</taxon>
        <taxon>Hyphomicrobiales</taxon>
        <taxon>Lichenihabitantaceae</taxon>
        <taxon>Lichenibacterium</taxon>
    </lineage>
</organism>
<name>A0A4Q2RGI6_9HYPH</name>
<feature type="chain" id="PRO_5020303917" description="DUF2147 domain-containing protein" evidence="1">
    <location>
        <begin position="20"/>
        <end position="159"/>
    </location>
</feature>
<accession>A0A4Q2RGI6</accession>
<dbReference type="AlphaFoldDB" id="A0A4Q2RGI6"/>
<reference evidence="2 3" key="1">
    <citation type="submission" date="2018-09" db="EMBL/GenBank/DDBJ databases">
        <authorList>
            <person name="Grouzdev D.S."/>
            <person name="Krutkina M.S."/>
        </authorList>
    </citation>
    <scope>NUCLEOTIDE SEQUENCE [LARGE SCALE GENOMIC DNA]</scope>
    <source>
        <strain evidence="2 3">RmlP001</strain>
    </source>
</reference>
<proteinExistence type="predicted"/>